<evidence type="ECO:0000259" key="1">
    <source>
        <dbReference type="Pfam" id="PF12979"/>
    </source>
</evidence>
<sequence length="215" mass="24107">MLAGTIGAGQPDTAAHLLKHPGLQLLGNRFFSFNTVVRVNQIETSRTVAHGEDESSIHSEKEAREFRQTVEKGWPGAQITWALSWLALKDDRPNYRELKKLVVSYHKEYGDEITFLPGGYFANMYNTRQQVNRDLHDGLQMVSELVGGGYRPKSVIAGFLSAENLRFLAAEEGIHVCQGNIWSQYAIDNGDGEGSISYPYYPSREHFCKPAQGKE</sequence>
<reference evidence="2" key="1">
    <citation type="journal article" date="2014" name="Front. Microbiol.">
        <title>High frequency of phylogenetically diverse reductive dehalogenase-homologous genes in deep subseafloor sedimentary metagenomes.</title>
        <authorList>
            <person name="Kawai M."/>
            <person name="Futagami T."/>
            <person name="Toyoda A."/>
            <person name="Takaki Y."/>
            <person name="Nishi S."/>
            <person name="Hori S."/>
            <person name="Arai W."/>
            <person name="Tsubouchi T."/>
            <person name="Morono Y."/>
            <person name="Uchiyama I."/>
            <person name="Ito T."/>
            <person name="Fujiyama A."/>
            <person name="Inagaki F."/>
            <person name="Takami H."/>
        </authorList>
    </citation>
    <scope>NUCLEOTIDE SEQUENCE</scope>
    <source>
        <strain evidence="2">Expedition CK06-06</strain>
    </source>
</reference>
<comment type="caution">
    <text evidence="2">The sequence shown here is derived from an EMBL/GenBank/DDBJ whole genome shotgun (WGS) entry which is preliminary data.</text>
</comment>
<organism evidence="2">
    <name type="scientific">marine sediment metagenome</name>
    <dbReference type="NCBI Taxonomy" id="412755"/>
    <lineage>
        <taxon>unclassified sequences</taxon>
        <taxon>metagenomes</taxon>
        <taxon>ecological metagenomes</taxon>
    </lineage>
</organism>
<feature type="non-terminal residue" evidence="2">
    <location>
        <position position="215"/>
    </location>
</feature>
<accession>X0WF09</accession>
<name>X0WF09_9ZZZZ</name>
<protein>
    <recommendedName>
        <fullName evidence="1">DUF3863 domain-containing protein</fullName>
    </recommendedName>
</protein>
<dbReference type="Pfam" id="PF12979">
    <property type="entry name" value="DUF3863"/>
    <property type="match status" value="1"/>
</dbReference>
<dbReference type="EMBL" id="BARS01034514">
    <property type="protein sequence ID" value="GAG23098.1"/>
    <property type="molecule type" value="Genomic_DNA"/>
</dbReference>
<proteinExistence type="predicted"/>
<dbReference type="AlphaFoldDB" id="X0WF09"/>
<gene>
    <name evidence="2" type="ORF">S01H1_53302</name>
</gene>
<evidence type="ECO:0000313" key="2">
    <source>
        <dbReference type="EMBL" id="GAG23098.1"/>
    </source>
</evidence>
<feature type="domain" description="DUF3863" evidence="1">
    <location>
        <begin position="23"/>
        <end position="214"/>
    </location>
</feature>
<dbReference type="InterPro" id="IPR024334">
    <property type="entry name" value="DUF3863"/>
</dbReference>
<dbReference type="Gene3D" id="3.20.20.510">
    <property type="entry name" value="Uncharacterised protein PF12979, DUF3863"/>
    <property type="match status" value="1"/>
</dbReference>